<organism evidence="9 10">
    <name type="scientific">Frigoriglobus tundricola</name>
    <dbReference type="NCBI Taxonomy" id="2774151"/>
    <lineage>
        <taxon>Bacteria</taxon>
        <taxon>Pseudomonadati</taxon>
        <taxon>Planctomycetota</taxon>
        <taxon>Planctomycetia</taxon>
        <taxon>Gemmatales</taxon>
        <taxon>Gemmataceae</taxon>
        <taxon>Frigoriglobus</taxon>
    </lineage>
</organism>
<dbReference type="GO" id="GO:0016987">
    <property type="term" value="F:sigma factor activity"/>
    <property type="evidence" value="ECO:0007669"/>
    <property type="project" value="UniProtKB-KW"/>
</dbReference>
<reference evidence="10" key="1">
    <citation type="submission" date="2020-05" db="EMBL/GenBank/DDBJ databases">
        <title>Frigoriglobus tundricola gen. nov., sp. nov., a psychrotolerant cellulolytic planctomycete of the family Gemmataceae with two divergent copies of 16S rRNA gene.</title>
        <authorList>
            <person name="Kulichevskaya I.S."/>
            <person name="Ivanova A.A."/>
            <person name="Naumoff D.G."/>
            <person name="Beletsky A.V."/>
            <person name="Rijpstra W.I.C."/>
            <person name="Sinninghe Damste J.S."/>
            <person name="Mardanov A.V."/>
            <person name="Ravin N.V."/>
            <person name="Dedysh S.N."/>
        </authorList>
    </citation>
    <scope>NUCLEOTIDE SEQUENCE [LARGE SCALE GENOMIC DNA]</scope>
    <source>
        <strain evidence="10">PL17</strain>
    </source>
</reference>
<evidence type="ECO:0000256" key="1">
    <source>
        <dbReference type="ARBA" id="ARBA00010641"/>
    </source>
</evidence>
<dbReference type="CDD" id="cd06171">
    <property type="entry name" value="Sigma70_r4"/>
    <property type="match status" value="1"/>
</dbReference>
<name>A0A6M5Z576_9BACT</name>
<dbReference type="Gene3D" id="1.10.10.10">
    <property type="entry name" value="Winged helix-like DNA-binding domain superfamily/Winged helix DNA-binding domain"/>
    <property type="match status" value="1"/>
</dbReference>
<dbReference type="InterPro" id="IPR014284">
    <property type="entry name" value="RNA_pol_sigma-70_dom"/>
</dbReference>
<protein>
    <submittedName>
        <fullName evidence="9">RNA polymerase sigma factor RpoE</fullName>
    </submittedName>
</protein>
<dbReference type="GO" id="GO:0006352">
    <property type="term" value="P:DNA-templated transcription initiation"/>
    <property type="evidence" value="ECO:0007669"/>
    <property type="project" value="InterPro"/>
</dbReference>
<keyword evidence="2" id="KW-0805">Transcription regulation</keyword>
<evidence type="ECO:0000256" key="3">
    <source>
        <dbReference type="ARBA" id="ARBA00023082"/>
    </source>
</evidence>
<dbReference type="InterPro" id="IPR013324">
    <property type="entry name" value="RNA_pol_sigma_r3/r4-like"/>
</dbReference>
<dbReference type="Pfam" id="PF04542">
    <property type="entry name" value="Sigma70_r2"/>
    <property type="match status" value="1"/>
</dbReference>
<evidence type="ECO:0000313" key="10">
    <source>
        <dbReference type="Proteomes" id="UP000503447"/>
    </source>
</evidence>
<keyword evidence="3" id="KW-0731">Sigma factor</keyword>
<accession>A0A6M5Z576</accession>
<dbReference type="PANTHER" id="PTHR43133:SF8">
    <property type="entry name" value="RNA POLYMERASE SIGMA FACTOR HI_1459-RELATED"/>
    <property type="match status" value="1"/>
</dbReference>
<dbReference type="Pfam" id="PF08281">
    <property type="entry name" value="Sigma70_r4_2"/>
    <property type="match status" value="1"/>
</dbReference>
<keyword evidence="4" id="KW-0238">DNA-binding</keyword>
<feature type="domain" description="RNA polymerase sigma factor 70 region 4 type 2" evidence="8">
    <location>
        <begin position="125"/>
        <end position="177"/>
    </location>
</feature>
<sequence>MNDDDRRLIAECLGGKRDAFGELVTRYQTRLYNAALRLVQSPDDAADVVQDAFLSAYQALHAFKGDAEFFTWLYRIAFNTAISLKRKKRPVVSLEAQSGETGIDPNDPSEYVKPGAALERSEDERQLTEAIARLSSEHREVLVFKDIEGLKYEDIAELLGVPIGTIRSRLHRARLELRALLVPFDEDGAERTPEQEAKREREQRGDLRDSHGASSQENSDHPEERGGTTTPNGAEPLTPPPHPARWIRRGD</sequence>
<evidence type="ECO:0000256" key="5">
    <source>
        <dbReference type="ARBA" id="ARBA00023163"/>
    </source>
</evidence>
<proteinExistence type="inferred from homology"/>
<comment type="similarity">
    <text evidence="1">Belongs to the sigma-70 factor family. ECF subfamily.</text>
</comment>
<dbReference type="NCBIfam" id="TIGR02937">
    <property type="entry name" value="sigma70-ECF"/>
    <property type="match status" value="1"/>
</dbReference>
<dbReference type="AlphaFoldDB" id="A0A6M5Z576"/>
<evidence type="ECO:0000256" key="6">
    <source>
        <dbReference type="SAM" id="MobiDB-lite"/>
    </source>
</evidence>
<feature type="region of interest" description="Disordered" evidence="6">
    <location>
        <begin position="188"/>
        <end position="251"/>
    </location>
</feature>
<evidence type="ECO:0000313" key="9">
    <source>
        <dbReference type="EMBL" id="QJX00604.1"/>
    </source>
</evidence>
<dbReference type="InterPro" id="IPR039425">
    <property type="entry name" value="RNA_pol_sigma-70-like"/>
</dbReference>
<dbReference type="InterPro" id="IPR007627">
    <property type="entry name" value="RNA_pol_sigma70_r2"/>
</dbReference>
<dbReference type="SUPFAM" id="SSF88659">
    <property type="entry name" value="Sigma3 and sigma4 domains of RNA polymerase sigma factors"/>
    <property type="match status" value="1"/>
</dbReference>
<dbReference type="InterPro" id="IPR013325">
    <property type="entry name" value="RNA_pol_sigma_r2"/>
</dbReference>
<dbReference type="EMBL" id="CP053452">
    <property type="protein sequence ID" value="QJX00604.1"/>
    <property type="molecule type" value="Genomic_DNA"/>
</dbReference>
<dbReference type="InterPro" id="IPR013249">
    <property type="entry name" value="RNA_pol_sigma70_r4_t2"/>
</dbReference>
<dbReference type="Proteomes" id="UP000503447">
    <property type="component" value="Chromosome"/>
</dbReference>
<evidence type="ECO:0000259" key="8">
    <source>
        <dbReference type="Pfam" id="PF08281"/>
    </source>
</evidence>
<dbReference type="Gene3D" id="1.10.1740.10">
    <property type="match status" value="1"/>
</dbReference>
<keyword evidence="5" id="KW-0804">Transcription</keyword>
<evidence type="ECO:0000256" key="2">
    <source>
        <dbReference type="ARBA" id="ARBA00023015"/>
    </source>
</evidence>
<feature type="domain" description="RNA polymerase sigma-70 region 2" evidence="7">
    <location>
        <begin position="23"/>
        <end position="89"/>
    </location>
</feature>
<feature type="compositionally biased region" description="Basic and acidic residues" evidence="6">
    <location>
        <begin position="189"/>
        <end position="211"/>
    </location>
</feature>
<dbReference type="RefSeq" id="WP_227254633.1">
    <property type="nucleotide sequence ID" value="NZ_CP053452.2"/>
</dbReference>
<dbReference type="InterPro" id="IPR036388">
    <property type="entry name" value="WH-like_DNA-bd_sf"/>
</dbReference>
<evidence type="ECO:0000259" key="7">
    <source>
        <dbReference type="Pfam" id="PF04542"/>
    </source>
</evidence>
<dbReference type="KEGG" id="ftj:FTUN_8236"/>
<evidence type="ECO:0000256" key="4">
    <source>
        <dbReference type="ARBA" id="ARBA00023125"/>
    </source>
</evidence>
<gene>
    <name evidence="9" type="ORF">FTUN_8236</name>
</gene>
<dbReference type="GO" id="GO:0003677">
    <property type="term" value="F:DNA binding"/>
    <property type="evidence" value="ECO:0007669"/>
    <property type="project" value="UniProtKB-KW"/>
</dbReference>
<dbReference type="SUPFAM" id="SSF88946">
    <property type="entry name" value="Sigma2 domain of RNA polymerase sigma factors"/>
    <property type="match status" value="1"/>
</dbReference>
<keyword evidence="10" id="KW-1185">Reference proteome</keyword>
<dbReference type="PANTHER" id="PTHR43133">
    <property type="entry name" value="RNA POLYMERASE ECF-TYPE SIGMA FACTO"/>
    <property type="match status" value="1"/>
</dbReference>